<keyword evidence="4 8" id="KW-0238">DNA-binding</keyword>
<evidence type="ECO:0000256" key="1">
    <source>
        <dbReference type="ARBA" id="ARBA00008213"/>
    </source>
</evidence>
<evidence type="ECO:0000259" key="10">
    <source>
        <dbReference type="Pfam" id="PF01272"/>
    </source>
</evidence>
<dbReference type="PROSITE" id="PS00830">
    <property type="entry name" value="GREAB_2"/>
    <property type="match status" value="1"/>
</dbReference>
<dbReference type="NCBIfam" id="NF001264">
    <property type="entry name" value="PRK00226.1-5"/>
    <property type="match status" value="1"/>
</dbReference>
<dbReference type="HAMAP" id="MF_00105">
    <property type="entry name" value="GreA_GreB"/>
    <property type="match status" value="1"/>
</dbReference>
<dbReference type="FunFam" id="1.10.287.180:FF:000001">
    <property type="entry name" value="Transcription elongation factor GreA"/>
    <property type="match status" value="1"/>
</dbReference>
<dbReference type="FunFam" id="3.10.50.30:FF:000001">
    <property type="entry name" value="Transcription elongation factor GreA"/>
    <property type="match status" value="1"/>
</dbReference>
<dbReference type="GO" id="GO:0003746">
    <property type="term" value="F:translation elongation factor activity"/>
    <property type="evidence" value="ECO:0007669"/>
    <property type="project" value="UniProtKB-KW"/>
</dbReference>
<dbReference type="GO" id="GO:0032784">
    <property type="term" value="P:regulation of DNA-templated transcription elongation"/>
    <property type="evidence" value="ECO:0007669"/>
    <property type="project" value="UniProtKB-UniRule"/>
</dbReference>
<evidence type="ECO:0000256" key="7">
    <source>
        <dbReference type="ARBA" id="ARBA00030776"/>
    </source>
</evidence>
<evidence type="ECO:0000256" key="4">
    <source>
        <dbReference type="ARBA" id="ARBA00023125"/>
    </source>
</evidence>
<feature type="domain" description="Transcription elongation factor GreA/GreB N-terminal" evidence="11">
    <location>
        <begin position="40"/>
        <end position="110"/>
    </location>
</feature>
<dbReference type="PANTHER" id="PTHR30437:SF4">
    <property type="entry name" value="TRANSCRIPTION ELONGATION FACTOR GREA"/>
    <property type="match status" value="1"/>
</dbReference>
<organism evidence="12 13">
    <name type="scientific">Paraburkholderia eburnea</name>
    <dbReference type="NCBI Taxonomy" id="1189126"/>
    <lineage>
        <taxon>Bacteria</taxon>
        <taxon>Pseudomonadati</taxon>
        <taxon>Pseudomonadota</taxon>
        <taxon>Betaproteobacteria</taxon>
        <taxon>Burkholderiales</taxon>
        <taxon>Burkholderiaceae</taxon>
        <taxon>Paraburkholderia</taxon>
    </lineage>
</organism>
<keyword evidence="5 8" id="KW-0804">Transcription</keyword>
<dbReference type="GO" id="GO:0003677">
    <property type="term" value="F:DNA binding"/>
    <property type="evidence" value="ECO:0007669"/>
    <property type="project" value="UniProtKB-UniRule"/>
</dbReference>
<dbReference type="InterPro" id="IPR018151">
    <property type="entry name" value="TF_GreA/GreB_CS"/>
</dbReference>
<evidence type="ECO:0000256" key="5">
    <source>
        <dbReference type="ARBA" id="ARBA00023163"/>
    </source>
</evidence>
<comment type="function">
    <text evidence="6 8 9">Necessary for efficient RNA polymerase transcription elongation past template-encoded arresting sites. The arresting sites in DNA have the property of trapping a certain fraction of elongating RNA polymerases that pass through, resulting in locked ternary complexes. Cleavage of the nascent transcript by cleavage factors such as GreA or GreB allows the resumption of elongation from the new 3'terminus. GreA releases sequences of 2 to 3 nucleotides.</text>
</comment>
<dbReference type="Gene3D" id="3.10.50.30">
    <property type="entry name" value="Transcription elongation factor, GreA/GreB, C-terminal domain"/>
    <property type="match status" value="1"/>
</dbReference>
<dbReference type="InterPro" id="IPR036953">
    <property type="entry name" value="GreA/GreB_C_sf"/>
</dbReference>
<evidence type="ECO:0000256" key="3">
    <source>
        <dbReference type="ARBA" id="ARBA00023015"/>
    </source>
</evidence>
<dbReference type="GO" id="GO:0070063">
    <property type="term" value="F:RNA polymerase binding"/>
    <property type="evidence" value="ECO:0007669"/>
    <property type="project" value="InterPro"/>
</dbReference>
<evidence type="ECO:0000259" key="11">
    <source>
        <dbReference type="Pfam" id="PF03449"/>
    </source>
</evidence>
<dbReference type="InterPro" id="IPR006359">
    <property type="entry name" value="Tscrpt_elong_fac_GreA"/>
</dbReference>
<dbReference type="EMBL" id="PQGA01000012">
    <property type="protein sequence ID" value="POR49073.1"/>
    <property type="molecule type" value="Genomic_DNA"/>
</dbReference>
<dbReference type="InterPro" id="IPR023459">
    <property type="entry name" value="Tscrpt_elong_fac_GreA/B_fam"/>
</dbReference>
<evidence type="ECO:0000256" key="8">
    <source>
        <dbReference type="HAMAP-Rule" id="MF_00105"/>
    </source>
</evidence>
<dbReference type="Pfam" id="PF01272">
    <property type="entry name" value="GreA_GreB"/>
    <property type="match status" value="1"/>
</dbReference>
<dbReference type="AlphaFoldDB" id="A0A2S4M300"/>
<feature type="domain" description="Transcription elongation factor GreA/GreB C-terminal" evidence="10">
    <location>
        <begin position="119"/>
        <end position="193"/>
    </location>
</feature>
<comment type="caution">
    <text evidence="12">The sequence shown here is derived from an EMBL/GenBank/DDBJ whole genome shotgun (WGS) entry which is preliminary data.</text>
</comment>
<dbReference type="PANTHER" id="PTHR30437">
    <property type="entry name" value="TRANSCRIPTION ELONGATION FACTOR GREA"/>
    <property type="match status" value="1"/>
</dbReference>
<evidence type="ECO:0000313" key="13">
    <source>
        <dbReference type="Proteomes" id="UP000237381"/>
    </source>
</evidence>
<evidence type="ECO:0000256" key="6">
    <source>
        <dbReference type="ARBA" id="ARBA00024916"/>
    </source>
</evidence>
<gene>
    <name evidence="8" type="primary">greA</name>
    <name evidence="12" type="ORF">B0G62_11256</name>
</gene>
<name>A0A2S4M300_9BURK</name>
<keyword evidence="12" id="KW-0251">Elongation factor</keyword>
<sequence>MRRRPRGMHLTAVIFFKAAICCMRHQYGPKRLNELFMSTIPLTKRGADQLRGELQRLKSVERPAVINSIAEARAQGDLSENAEYDAAKEKQGFIEGRIAEIESKLAAAQVIDPATLEADGRVVFGSTVDLEDLESGNTVTYQIVGDDEADLEHGLISVSSPIARALIGKSEGDVAAVQAPSGVREYEVIEVRYV</sequence>
<keyword evidence="3 8" id="KW-0805">Transcription regulation</keyword>
<evidence type="ECO:0000256" key="2">
    <source>
        <dbReference type="ARBA" id="ARBA00013729"/>
    </source>
</evidence>
<dbReference type="PROSITE" id="PS00829">
    <property type="entry name" value="GREAB_1"/>
    <property type="match status" value="1"/>
</dbReference>
<dbReference type="SUPFAM" id="SSF54534">
    <property type="entry name" value="FKBP-like"/>
    <property type="match status" value="1"/>
</dbReference>
<dbReference type="InterPro" id="IPR001437">
    <property type="entry name" value="Tscrpt_elong_fac_GreA/B_C"/>
</dbReference>
<comment type="similarity">
    <text evidence="1 8 9">Belongs to the GreA/GreB family.</text>
</comment>
<proteinExistence type="inferred from homology"/>
<dbReference type="SUPFAM" id="SSF46557">
    <property type="entry name" value="GreA transcript cleavage protein, N-terminal domain"/>
    <property type="match status" value="1"/>
</dbReference>
<dbReference type="NCBIfam" id="TIGR01462">
    <property type="entry name" value="greA"/>
    <property type="match status" value="1"/>
</dbReference>
<accession>A0A2S4M300</accession>
<keyword evidence="12" id="KW-0648">Protein biosynthesis</keyword>
<dbReference type="Pfam" id="PF03449">
    <property type="entry name" value="GreA_GreB_N"/>
    <property type="match status" value="1"/>
</dbReference>
<evidence type="ECO:0000256" key="9">
    <source>
        <dbReference type="RuleBase" id="RU000556"/>
    </source>
</evidence>
<dbReference type="InterPro" id="IPR022691">
    <property type="entry name" value="Tscrpt_elong_fac_GreA/B_N"/>
</dbReference>
<evidence type="ECO:0000313" key="12">
    <source>
        <dbReference type="EMBL" id="POR49073.1"/>
    </source>
</evidence>
<dbReference type="PIRSF" id="PIRSF006092">
    <property type="entry name" value="GreA_GreB"/>
    <property type="match status" value="1"/>
</dbReference>
<reference evidence="12 13" key="1">
    <citation type="submission" date="2018-01" db="EMBL/GenBank/DDBJ databases">
        <title>Genomic Encyclopedia of Type Strains, Phase III (KMG-III): the genomes of soil and plant-associated and newly described type strains.</title>
        <authorList>
            <person name="Whitman W."/>
        </authorList>
    </citation>
    <scope>NUCLEOTIDE SEQUENCE [LARGE SCALE GENOMIC DNA]</scope>
    <source>
        <strain evidence="12 13">JCM 18070</strain>
    </source>
</reference>
<protein>
    <recommendedName>
        <fullName evidence="2 8">Transcription elongation factor GreA</fullName>
    </recommendedName>
    <alternativeName>
        <fullName evidence="7 8">Transcript cleavage factor GreA</fullName>
    </alternativeName>
</protein>
<dbReference type="InterPro" id="IPR036805">
    <property type="entry name" value="Tscrpt_elong_fac_GreA/B_N_sf"/>
</dbReference>
<keyword evidence="13" id="KW-1185">Reference proteome</keyword>
<dbReference type="InterPro" id="IPR028624">
    <property type="entry name" value="Tscrpt_elong_fac_GreA/B"/>
</dbReference>
<dbReference type="Proteomes" id="UP000237381">
    <property type="component" value="Unassembled WGS sequence"/>
</dbReference>
<dbReference type="NCBIfam" id="NF001261">
    <property type="entry name" value="PRK00226.1-2"/>
    <property type="match status" value="1"/>
</dbReference>
<dbReference type="GO" id="GO:0006354">
    <property type="term" value="P:DNA-templated transcription elongation"/>
    <property type="evidence" value="ECO:0007669"/>
    <property type="project" value="TreeGrafter"/>
</dbReference>
<dbReference type="NCBIfam" id="NF001263">
    <property type="entry name" value="PRK00226.1-4"/>
    <property type="match status" value="1"/>
</dbReference>
<dbReference type="Gene3D" id="1.10.287.180">
    <property type="entry name" value="Transcription elongation factor, GreA/GreB, N-terminal domain"/>
    <property type="match status" value="1"/>
</dbReference>